<dbReference type="AlphaFoldDB" id="A0AAD8MQ40"/>
<gene>
    <name evidence="2" type="ORF">POM88_027626</name>
</gene>
<dbReference type="Proteomes" id="UP001237642">
    <property type="component" value="Unassembled WGS sequence"/>
</dbReference>
<reference evidence="2" key="1">
    <citation type="submission" date="2023-02" db="EMBL/GenBank/DDBJ databases">
        <title>Genome of toxic invasive species Heracleum sosnowskyi carries increased number of genes despite the absence of recent whole-genome duplications.</title>
        <authorList>
            <person name="Schelkunov M."/>
            <person name="Shtratnikova V."/>
            <person name="Makarenko M."/>
            <person name="Klepikova A."/>
            <person name="Omelchenko D."/>
            <person name="Novikova G."/>
            <person name="Obukhova E."/>
            <person name="Bogdanov V."/>
            <person name="Penin A."/>
            <person name="Logacheva M."/>
        </authorList>
    </citation>
    <scope>NUCLEOTIDE SEQUENCE</scope>
    <source>
        <strain evidence="2">Hsosn_3</strain>
        <tissue evidence="2">Leaf</tissue>
    </source>
</reference>
<evidence type="ECO:0000313" key="3">
    <source>
        <dbReference type="Proteomes" id="UP001237642"/>
    </source>
</evidence>
<proteinExistence type="predicted"/>
<organism evidence="2 3">
    <name type="scientific">Heracleum sosnowskyi</name>
    <dbReference type="NCBI Taxonomy" id="360622"/>
    <lineage>
        <taxon>Eukaryota</taxon>
        <taxon>Viridiplantae</taxon>
        <taxon>Streptophyta</taxon>
        <taxon>Embryophyta</taxon>
        <taxon>Tracheophyta</taxon>
        <taxon>Spermatophyta</taxon>
        <taxon>Magnoliopsida</taxon>
        <taxon>eudicotyledons</taxon>
        <taxon>Gunneridae</taxon>
        <taxon>Pentapetalae</taxon>
        <taxon>asterids</taxon>
        <taxon>campanulids</taxon>
        <taxon>Apiales</taxon>
        <taxon>Apiaceae</taxon>
        <taxon>Apioideae</taxon>
        <taxon>apioid superclade</taxon>
        <taxon>Tordylieae</taxon>
        <taxon>Tordyliinae</taxon>
        <taxon>Heracleum</taxon>
    </lineage>
</organism>
<reference evidence="2" key="2">
    <citation type="submission" date="2023-05" db="EMBL/GenBank/DDBJ databases">
        <authorList>
            <person name="Schelkunov M.I."/>
        </authorList>
    </citation>
    <scope>NUCLEOTIDE SEQUENCE</scope>
    <source>
        <strain evidence="2">Hsosn_3</strain>
        <tissue evidence="2">Leaf</tissue>
    </source>
</reference>
<evidence type="ECO:0000313" key="2">
    <source>
        <dbReference type="EMBL" id="KAK1380882.1"/>
    </source>
</evidence>
<dbReference type="EMBL" id="JAUIZM010000006">
    <property type="protein sequence ID" value="KAK1380882.1"/>
    <property type="molecule type" value="Genomic_DNA"/>
</dbReference>
<sequence length="189" mass="20914">MVNFKVYHVESAPIEGQKPGTSGLRKKKEASPAENIDVNKNSSCEASSTENKNRLRRLRTRIGLVTKYIVLFYGKRHEEVIFYGHEAEVFGAIVHLHIPESEILILTVQKRDDIETESAIGQYDSQIVLFDHSLQFGVGSSGAALINEEGNVVGIQSGEILSTYLAMSEQPLSDALDLNEEIPDWGAVI</sequence>
<feature type="region of interest" description="Disordered" evidence="1">
    <location>
        <begin position="15"/>
        <end position="50"/>
    </location>
</feature>
<keyword evidence="3" id="KW-1185">Reference proteome</keyword>
<comment type="caution">
    <text evidence="2">The sequence shown here is derived from an EMBL/GenBank/DDBJ whole genome shotgun (WGS) entry which is preliminary data.</text>
</comment>
<name>A0AAD8MQ40_9APIA</name>
<evidence type="ECO:0000256" key="1">
    <source>
        <dbReference type="SAM" id="MobiDB-lite"/>
    </source>
</evidence>
<protein>
    <submittedName>
        <fullName evidence="2">Uncharacterized protein</fullName>
    </submittedName>
</protein>
<accession>A0AAD8MQ40</accession>
<feature type="compositionally biased region" description="Polar residues" evidence="1">
    <location>
        <begin position="38"/>
        <end position="50"/>
    </location>
</feature>